<evidence type="ECO:0000313" key="1">
    <source>
        <dbReference type="EMBL" id="OAQ72692.1"/>
    </source>
</evidence>
<protein>
    <submittedName>
        <fullName evidence="1">Uncharacterized protein</fullName>
    </submittedName>
</protein>
<accession>A0A179G4B6</accession>
<dbReference type="AlphaFoldDB" id="A0A179G4B6"/>
<dbReference type="EMBL" id="LSBJ02000001">
    <property type="protein sequence ID" value="OAQ72692.1"/>
    <property type="molecule type" value="Genomic_DNA"/>
</dbReference>
<keyword evidence="2" id="KW-1185">Reference proteome</keyword>
<dbReference type="GeneID" id="28844580"/>
<name>A0A179G4B6_METCM</name>
<organism evidence="1 2">
    <name type="scientific">Pochonia chlamydosporia 170</name>
    <dbReference type="NCBI Taxonomy" id="1380566"/>
    <lineage>
        <taxon>Eukaryota</taxon>
        <taxon>Fungi</taxon>
        <taxon>Dikarya</taxon>
        <taxon>Ascomycota</taxon>
        <taxon>Pezizomycotina</taxon>
        <taxon>Sordariomycetes</taxon>
        <taxon>Hypocreomycetidae</taxon>
        <taxon>Hypocreales</taxon>
        <taxon>Clavicipitaceae</taxon>
        <taxon>Pochonia</taxon>
    </lineage>
</organism>
<gene>
    <name evidence="1" type="ORF">VFPPC_00597</name>
</gene>
<comment type="caution">
    <text evidence="1">The sequence shown here is derived from an EMBL/GenBank/DDBJ whole genome shotgun (WGS) entry which is preliminary data.</text>
</comment>
<proteinExistence type="predicted"/>
<dbReference type="RefSeq" id="XP_018148775.1">
    <property type="nucleotide sequence ID" value="XM_018280586.1"/>
</dbReference>
<sequence length="384" mass="41842">MRISNTVFALGVIHSVHGSPVGARDEEMAAAKAPPKIISGLYGTGSALAAVVVHDTNGKESWRWTSNDAQNQGIPGDLLACIKRNYAVPEVKWANGGKSILTIFNGAALMINYLPGNAQDKKIKFGTCVNRGDLGNTHSLELVPNNKIAIATTSDRLDGNIQVFDIGRGLQAFGNPVEKLDRIPGVHGLVWDKQSNMLWASGSDLAPNGKQPSASTLNAYAYNNGRFQAKPVHEFKVSAPIKLTTEWANTQYSGWWDGGHDLTPVPNQRKLLISTDVDVHVFDIPSKKFEHGDAVVKKHLQGFQPVDKRVGSNGQSLPRSDIKCLSLDGSGNAIYIQAKWKDVTSHQINWLSGGKLQKAQRYAQEVYRSRWFQGIPGWPAATSN</sequence>
<dbReference type="STRING" id="1380566.A0A179G4B6"/>
<reference evidence="1 2" key="1">
    <citation type="journal article" date="2016" name="PLoS Pathog.">
        <title>Biosynthesis of antibiotic leucinostatins in bio-control fungus Purpureocillium lilacinum and their inhibition on phytophthora revealed by genome mining.</title>
        <authorList>
            <person name="Wang G."/>
            <person name="Liu Z."/>
            <person name="Lin R."/>
            <person name="Li E."/>
            <person name="Mao Z."/>
            <person name="Ling J."/>
            <person name="Yang Y."/>
            <person name="Yin W.B."/>
            <person name="Xie B."/>
        </authorList>
    </citation>
    <scope>NUCLEOTIDE SEQUENCE [LARGE SCALE GENOMIC DNA]</scope>
    <source>
        <strain evidence="1">170</strain>
    </source>
</reference>
<dbReference type="Proteomes" id="UP000078397">
    <property type="component" value="Unassembled WGS sequence"/>
</dbReference>
<evidence type="ECO:0000313" key="2">
    <source>
        <dbReference type="Proteomes" id="UP000078397"/>
    </source>
</evidence>
<dbReference type="KEGG" id="pchm:VFPPC_00597"/>
<dbReference type="OrthoDB" id="4449395at2759"/>
<dbReference type="InterPro" id="IPR011044">
    <property type="entry name" value="Quino_amine_DH_bsu"/>
</dbReference>
<dbReference type="SUPFAM" id="SSF50969">
    <property type="entry name" value="YVTN repeat-like/Quinoprotein amine dehydrogenase"/>
    <property type="match status" value="1"/>
</dbReference>